<proteinExistence type="predicted"/>
<evidence type="ECO:0000313" key="1">
    <source>
        <dbReference type="EMBL" id="MFC5550236.1"/>
    </source>
</evidence>
<keyword evidence="2" id="KW-1185">Reference proteome</keyword>
<accession>A0ABW0S1Q6</accession>
<dbReference type="InterPro" id="IPR022289">
    <property type="entry name" value="PRTRC_protein-C"/>
</dbReference>
<gene>
    <name evidence="1" type="ORF">ACFPO9_17105</name>
</gene>
<dbReference type="NCBIfam" id="TIGR03738">
    <property type="entry name" value="PRTRC_C"/>
    <property type="match status" value="1"/>
</dbReference>
<dbReference type="RefSeq" id="WP_379772522.1">
    <property type="nucleotide sequence ID" value="NZ_JBHSMZ010000014.1"/>
</dbReference>
<sequence>MAIQVRKLTRKFIFNGANLPEPGEAFSPDEVKDIYSNQYPDLSTAVVGEPSIKDDVATYTFTRNVGTKG</sequence>
<protein>
    <submittedName>
        <fullName evidence="1">PRTRC system protein C</fullName>
    </submittedName>
</protein>
<dbReference type="EMBL" id="JBHSMZ010000014">
    <property type="protein sequence ID" value="MFC5550236.1"/>
    <property type="molecule type" value="Genomic_DNA"/>
</dbReference>
<dbReference type="InterPro" id="IPR032866">
    <property type="entry name" value="Prok_Ub"/>
</dbReference>
<organism evidence="1 2">
    <name type="scientific">Massilia aerilata</name>
    <dbReference type="NCBI Taxonomy" id="453817"/>
    <lineage>
        <taxon>Bacteria</taxon>
        <taxon>Pseudomonadati</taxon>
        <taxon>Pseudomonadota</taxon>
        <taxon>Betaproteobacteria</taxon>
        <taxon>Burkholderiales</taxon>
        <taxon>Oxalobacteraceae</taxon>
        <taxon>Telluria group</taxon>
        <taxon>Massilia</taxon>
    </lineage>
</organism>
<reference evidence="2" key="1">
    <citation type="journal article" date="2019" name="Int. J. Syst. Evol. Microbiol.">
        <title>The Global Catalogue of Microorganisms (GCM) 10K type strain sequencing project: providing services to taxonomists for standard genome sequencing and annotation.</title>
        <authorList>
            <consortium name="The Broad Institute Genomics Platform"/>
            <consortium name="The Broad Institute Genome Sequencing Center for Infectious Disease"/>
            <person name="Wu L."/>
            <person name="Ma J."/>
        </authorList>
    </citation>
    <scope>NUCLEOTIDE SEQUENCE [LARGE SCALE GENOMIC DNA]</scope>
    <source>
        <strain evidence="2">CGMCC 4.5798</strain>
    </source>
</reference>
<evidence type="ECO:0000313" key="2">
    <source>
        <dbReference type="Proteomes" id="UP001596086"/>
    </source>
</evidence>
<comment type="caution">
    <text evidence="1">The sequence shown here is derived from an EMBL/GenBank/DDBJ whole genome shotgun (WGS) entry which is preliminary data.</text>
</comment>
<name>A0ABW0S1Q6_9BURK</name>
<dbReference type="Proteomes" id="UP001596086">
    <property type="component" value="Unassembled WGS sequence"/>
</dbReference>
<dbReference type="Pfam" id="PF14454">
    <property type="entry name" value="Prok_Ub"/>
    <property type="match status" value="1"/>
</dbReference>